<reference evidence="2 3" key="1">
    <citation type="journal article" date="2018" name="Nat. Genet.">
        <title>The Rosa genome provides new insights in the design of modern roses.</title>
        <authorList>
            <person name="Bendahmane M."/>
        </authorList>
    </citation>
    <scope>NUCLEOTIDE SEQUENCE [LARGE SCALE GENOMIC DNA]</scope>
    <source>
        <strain evidence="3">cv. Old Blush</strain>
    </source>
</reference>
<evidence type="ECO:0000313" key="3">
    <source>
        <dbReference type="Proteomes" id="UP000238479"/>
    </source>
</evidence>
<dbReference type="AlphaFoldDB" id="A0A2P6RS73"/>
<gene>
    <name evidence="2" type="ORF">RchiOBHm_Chr2g0120141</name>
</gene>
<proteinExistence type="predicted"/>
<dbReference type="STRING" id="74649.A0A2P6RS73"/>
<dbReference type="GO" id="GO:0106435">
    <property type="term" value="F:carboxylesterase activity"/>
    <property type="evidence" value="ECO:0007669"/>
    <property type="project" value="UniProtKB-EC"/>
</dbReference>
<dbReference type="Gramene" id="PRQ49279">
    <property type="protein sequence ID" value="PRQ49279"/>
    <property type="gene ID" value="RchiOBHm_Chr2g0120141"/>
</dbReference>
<feature type="region of interest" description="Disordered" evidence="1">
    <location>
        <begin position="1"/>
        <end position="48"/>
    </location>
</feature>
<comment type="caution">
    <text evidence="2">The sequence shown here is derived from an EMBL/GenBank/DDBJ whole genome shotgun (WGS) entry which is preliminary data.</text>
</comment>
<organism evidence="2 3">
    <name type="scientific">Rosa chinensis</name>
    <name type="common">China rose</name>
    <dbReference type="NCBI Taxonomy" id="74649"/>
    <lineage>
        <taxon>Eukaryota</taxon>
        <taxon>Viridiplantae</taxon>
        <taxon>Streptophyta</taxon>
        <taxon>Embryophyta</taxon>
        <taxon>Tracheophyta</taxon>
        <taxon>Spermatophyta</taxon>
        <taxon>Magnoliopsida</taxon>
        <taxon>eudicotyledons</taxon>
        <taxon>Gunneridae</taxon>
        <taxon>Pentapetalae</taxon>
        <taxon>rosids</taxon>
        <taxon>fabids</taxon>
        <taxon>Rosales</taxon>
        <taxon>Rosaceae</taxon>
        <taxon>Rosoideae</taxon>
        <taxon>Rosoideae incertae sedis</taxon>
        <taxon>Rosa</taxon>
    </lineage>
</organism>
<name>A0A2P6RS73_ROSCH</name>
<dbReference type="EC" id="3.1.1.1" evidence="2"/>
<dbReference type="EMBL" id="PDCK01000040">
    <property type="protein sequence ID" value="PRQ49279.1"/>
    <property type="molecule type" value="Genomic_DNA"/>
</dbReference>
<protein>
    <submittedName>
        <fullName evidence="2">Putative carboxylesterase</fullName>
        <ecNumber evidence="2">3.1.1.1</ecNumber>
    </submittedName>
</protein>
<keyword evidence="2" id="KW-0378">Hydrolase</keyword>
<accession>A0A2P6RS73</accession>
<dbReference type="Proteomes" id="UP000238479">
    <property type="component" value="Chromosome 2"/>
</dbReference>
<evidence type="ECO:0000313" key="2">
    <source>
        <dbReference type="EMBL" id="PRQ49279.1"/>
    </source>
</evidence>
<evidence type="ECO:0000256" key="1">
    <source>
        <dbReference type="SAM" id="MobiDB-lite"/>
    </source>
</evidence>
<keyword evidence="3" id="KW-1185">Reference proteome</keyword>
<sequence>MALDQDAAEGNPSSSPQDNVFGDYDDDDDDDDVDDSASPFSTFDGVTSRPEEAIAAANPLFADDVATKDIHIDLFTSLSIRIFLSEFALNHRSPPINLGFDSPI</sequence>
<feature type="compositionally biased region" description="Acidic residues" evidence="1">
    <location>
        <begin position="23"/>
        <end position="35"/>
    </location>
</feature>